<dbReference type="Pfam" id="PF16561">
    <property type="entry name" value="AMPK1_CBM"/>
    <property type="match status" value="1"/>
</dbReference>
<name>A0ABM4BLQ4_HYDVU</name>
<dbReference type="InterPro" id="IPR050827">
    <property type="entry name" value="CRP1_MDG1_kinase"/>
</dbReference>
<dbReference type="SUPFAM" id="SSF81296">
    <property type="entry name" value="E set domains"/>
    <property type="match status" value="1"/>
</dbReference>
<dbReference type="CDD" id="cd02859">
    <property type="entry name" value="E_set_AMPKbeta_like_N"/>
    <property type="match status" value="1"/>
</dbReference>
<evidence type="ECO:0000313" key="5">
    <source>
        <dbReference type="Proteomes" id="UP001652625"/>
    </source>
</evidence>
<reference evidence="6" key="1">
    <citation type="submission" date="2025-08" db="UniProtKB">
        <authorList>
            <consortium name="RefSeq"/>
        </authorList>
    </citation>
    <scope>IDENTIFICATION</scope>
</reference>
<dbReference type="InterPro" id="IPR013783">
    <property type="entry name" value="Ig-like_fold"/>
</dbReference>
<organism evidence="5 6">
    <name type="scientific">Hydra vulgaris</name>
    <name type="common">Hydra</name>
    <name type="synonym">Hydra attenuata</name>
    <dbReference type="NCBI Taxonomy" id="6087"/>
    <lineage>
        <taxon>Eukaryota</taxon>
        <taxon>Metazoa</taxon>
        <taxon>Cnidaria</taxon>
        <taxon>Hydrozoa</taxon>
        <taxon>Hydroidolina</taxon>
        <taxon>Anthoathecata</taxon>
        <taxon>Aplanulata</taxon>
        <taxon>Hydridae</taxon>
        <taxon>Hydra</taxon>
    </lineage>
</organism>
<accession>A0ABM4BLQ4</accession>
<evidence type="ECO:0000259" key="4">
    <source>
        <dbReference type="Pfam" id="PF16561"/>
    </source>
</evidence>
<comment type="similarity">
    <text evidence="1">Belongs to the 5'-AMP-activated protein kinase beta subunit family.</text>
</comment>
<proteinExistence type="inferred from homology"/>
<comment type="function">
    <text evidence="2">Non-catalytic subunit of AMP-activated protein kinase (AMPK), an energy sensor protein kinase that plays a key role in regulating cellular energy metabolism. In response to reduction of intracellular ATP levels, AMPK activates energy-producing pathways and inhibits energy-consuming processes: inhibits protein, carbohydrate and lipid biosynthesis, as well as cell growth and proliferation. AMPK acts via direct phosphorylation of metabolic enzymes, and by longer-term effects via phosphorylation of transcription regulators. Also acts as a regulator of cellular polarity by remodeling the actin cytoskeleton; probably by indirectly activating myosin. Beta non-catalytic subunit acts as a scaffold on which the AMPK complex assembles, via its C-terminus that bridges alpha (PRKAA1 or PRKAA2) and gamma subunits (PRKAG1, PRKAG2 or PRKAG3).</text>
</comment>
<dbReference type="Gene3D" id="2.60.40.10">
    <property type="entry name" value="Immunoglobulins"/>
    <property type="match status" value="1"/>
</dbReference>
<protein>
    <recommendedName>
        <fullName evidence="3">5'-AMP-activated protein kinase subunit beta-1</fullName>
    </recommendedName>
</protein>
<dbReference type="PANTHER" id="PTHR10343">
    <property type="entry name" value="5'-AMP-ACTIVATED PROTEIN KINASE , BETA SUBUNIT"/>
    <property type="match status" value="1"/>
</dbReference>
<dbReference type="RefSeq" id="XP_065650001.1">
    <property type="nucleotide sequence ID" value="XM_065793929.1"/>
</dbReference>
<evidence type="ECO:0000313" key="6">
    <source>
        <dbReference type="RefSeq" id="XP_065650001.1"/>
    </source>
</evidence>
<keyword evidence="5" id="KW-1185">Reference proteome</keyword>
<dbReference type="GeneID" id="105850538"/>
<dbReference type="Proteomes" id="UP001652625">
    <property type="component" value="Chromosome 03"/>
</dbReference>
<evidence type="ECO:0000256" key="3">
    <source>
        <dbReference type="ARBA" id="ARBA00040010"/>
    </source>
</evidence>
<dbReference type="PANTHER" id="PTHR10343:SF84">
    <property type="entry name" value="5'-AMP-ACTIVATED PROTEIN KINASE SUBUNIT BETA-1"/>
    <property type="match status" value="1"/>
</dbReference>
<dbReference type="InterPro" id="IPR014756">
    <property type="entry name" value="Ig_E-set"/>
</dbReference>
<evidence type="ECO:0000256" key="1">
    <source>
        <dbReference type="ARBA" id="ARBA00010926"/>
    </source>
</evidence>
<dbReference type="InterPro" id="IPR032640">
    <property type="entry name" value="AMPK1_CBM"/>
</dbReference>
<gene>
    <name evidence="6" type="primary">LOC105850538</name>
</gene>
<evidence type="ECO:0000256" key="2">
    <source>
        <dbReference type="ARBA" id="ARBA00025180"/>
    </source>
</evidence>
<sequence>MGLTSSVEEKKGTKQKNCTPTTVVNKQDLQQTSIHRENSEIVIIQNVPDKESKDFCDTAKENQNNDKIELIYKKEDKVNEASSNLPCTATSIVPCSLLCNGNESISSKLENDIDVVRKTPLITTEKIILEGEVDEETSCLSVPAEFKKVEIVWNKGGNCVEISGSFNDWKECIALSKINEKSFSKVLLLKKGSYAFKFIVDTVWMYDDEMEKEEDGFGGFNNICVVY</sequence>
<feature type="domain" description="AMP-activated protein kinase glycogen-binding" evidence="4">
    <location>
        <begin position="149"/>
        <end position="226"/>
    </location>
</feature>